<sequence length="509" mass="53774">MAKISDLPNVEADAIVGDEILPIVKDGATATVTLDDVARAPIRELAANVAGEIGRLDEAMGPTIAQSDQLLFVLLDALRQATWLAVDREHGGPPEWVLQFLGALMADKGFTSKPSDLATDLLYAFADAAGNPTWLSAQRSDGGPPPWVVDLIGARLDRAGLIPMRRDTVRDIFASITDEAGNPTWLTAQRSDGGPPPWVIDLLRSRLGIGQSGLILPSDHYLSADGPKPIVTDMTRAALWGSSSSQLGWSYLNPMMASFGVPLFNGGKSNELGWNSFARLGSRVTRLTFPGNTIPASGAVVVGSTMPPRADMLAFAGTIGGVQGTLSSTASEFTFTRSAAGAAVAVPADTPFVPVQGEAHKNAITFIWGAGKNDLTGAAGSDATVIAMHDEAVAYLTPLTKRVIIIGQFVNTLTPAVSAVRDRINAVNDHQRARYGQLFIDYGAYLTGAAVWGHTGLTPTATDLEQQALGNLPPSLQIDNGHVNGTANTAFIKHIVRPRLLALGWFKES</sequence>
<gene>
    <name evidence="1" type="ORF">GRI97_15810</name>
</gene>
<evidence type="ECO:0000313" key="2">
    <source>
        <dbReference type="Proteomes" id="UP000469430"/>
    </source>
</evidence>
<name>A0A6I4TWP7_9SPHN</name>
<dbReference type="OrthoDB" id="3193214at2"/>
<evidence type="ECO:0000313" key="1">
    <source>
        <dbReference type="EMBL" id="MXP00457.1"/>
    </source>
</evidence>
<organism evidence="1 2">
    <name type="scientific">Croceibacterium xixiisoli</name>
    <dbReference type="NCBI Taxonomy" id="1476466"/>
    <lineage>
        <taxon>Bacteria</taxon>
        <taxon>Pseudomonadati</taxon>
        <taxon>Pseudomonadota</taxon>
        <taxon>Alphaproteobacteria</taxon>
        <taxon>Sphingomonadales</taxon>
        <taxon>Erythrobacteraceae</taxon>
        <taxon>Croceibacterium</taxon>
    </lineage>
</organism>
<protein>
    <submittedName>
        <fullName evidence="1">Uncharacterized protein</fullName>
    </submittedName>
</protein>
<dbReference type="RefSeq" id="WP_161392161.1">
    <property type="nucleotide sequence ID" value="NZ_JBHSCP010000002.1"/>
</dbReference>
<comment type="caution">
    <text evidence="1">The sequence shown here is derived from an EMBL/GenBank/DDBJ whole genome shotgun (WGS) entry which is preliminary data.</text>
</comment>
<keyword evidence="2" id="KW-1185">Reference proteome</keyword>
<proteinExistence type="predicted"/>
<dbReference type="AlphaFoldDB" id="A0A6I4TWP7"/>
<dbReference type="EMBL" id="WTYJ01000003">
    <property type="protein sequence ID" value="MXP00457.1"/>
    <property type="molecule type" value="Genomic_DNA"/>
</dbReference>
<accession>A0A6I4TWP7</accession>
<dbReference type="Proteomes" id="UP000469430">
    <property type="component" value="Unassembled WGS sequence"/>
</dbReference>
<reference evidence="1 2" key="1">
    <citation type="submission" date="2019-12" db="EMBL/GenBank/DDBJ databases">
        <title>Genomic-based taxomic classification of the family Erythrobacteraceae.</title>
        <authorList>
            <person name="Xu L."/>
        </authorList>
    </citation>
    <scope>NUCLEOTIDE SEQUENCE [LARGE SCALE GENOMIC DNA]</scope>
    <source>
        <strain evidence="1 2">S36</strain>
    </source>
</reference>